<accession>A0A6C0J572</accession>
<sequence>MNTLNTSNNLITDPNFDCSWDQKIPNEPIYERNHLLHQPAIIPSMRPINTNYCTRSQQPWTSISRADERHIANWWLDNVHKTGKERPSKHAGISTKQRSNHTLKTLTEQYTNKPWINGNHIDIVTESHLRNSNYHNPHDQIEGHVTRDIDILSSIRNKTFIKDMVDSNQRPIDEMKLWGNSTSPRMLEPY</sequence>
<proteinExistence type="predicted"/>
<reference evidence="2" key="1">
    <citation type="journal article" date="2020" name="Nature">
        <title>Giant virus diversity and host interactions through global metagenomics.</title>
        <authorList>
            <person name="Schulz F."/>
            <person name="Roux S."/>
            <person name="Paez-Espino D."/>
            <person name="Jungbluth S."/>
            <person name="Walsh D.A."/>
            <person name="Denef V.J."/>
            <person name="McMahon K.D."/>
            <person name="Konstantinidis K.T."/>
            <person name="Eloe-Fadrosh E.A."/>
            <person name="Kyrpides N.C."/>
            <person name="Woyke T."/>
        </authorList>
    </citation>
    <scope>NUCLEOTIDE SEQUENCE</scope>
    <source>
        <strain evidence="2">GVMAG-M-3300025860-20</strain>
    </source>
</reference>
<dbReference type="AlphaFoldDB" id="A0A6C0J572"/>
<dbReference type="EMBL" id="MN740329">
    <property type="protein sequence ID" value="QHU00782.1"/>
    <property type="molecule type" value="Genomic_DNA"/>
</dbReference>
<feature type="region of interest" description="Disordered" evidence="1">
    <location>
        <begin position="82"/>
        <end position="102"/>
    </location>
</feature>
<evidence type="ECO:0000256" key="1">
    <source>
        <dbReference type="SAM" id="MobiDB-lite"/>
    </source>
</evidence>
<evidence type="ECO:0000313" key="2">
    <source>
        <dbReference type="EMBL" id="QHU00782.1"/>
    </source>
</evidence>
<name>A0A6C0J572_9ZZZZ</name>
<organism evidence="2">
    <name type="scientific">viral metagenome</name>
    <dbReference type="NCBI Taxonomy" id="1070528"/>
    <lineage>
        <taxon>unclassified sequences</taxon>
        <taxon>metagenomes</taxon>
        <taxon>organismal metagenomes</taxon>
    </lineage>
</organism>
<protein>
    <submittedName>
        <fullName evidence="2">Uncharacterized protein</fullName>
    </submittedName>
</protein>